<evidence type="ECO:0000313" key="2">
    <source>
        <dbReference type="EMBL" id="MBB6560474.1"/>
    </source>
</evidence>
<gene>
    <name evidence="2" type="ORF">HNP48_003148</name>
</gene>
<accession>A0A7X0UA33</accession>
<evidence type="ECO:0000313" key="3">
    <source>
        <dbReference type="Proteomes" id="UP000575083"/>
    </source>
</evidence>
<dbReference type="Proteomes" id="UP000575083">
    <property type="component" value="Unassembled WGS sequence"/>
</dbReference>
<feature type="transmembrane region" description="Helical" evidence="1">
    <location>
        <begin position="12"/>
        <end position="33"/>
    </location>
</feature>
<name>A0A7X0UA33_9BURK</name>
<protein>
    <recommendedName>
        <fullName evidence="4">DUF4175 domain-containing protein</fullName>
    </recommendedName>
</protein>
<comment type="caution">
    <text evidence="2">The sequence shown here is derived from an EMBL/GenBank/DDBJ whole genome shotgun (WGS) entry which is preliminary data.</text>
</comment>
<dbReference type="EMBL" id="JACHLK010000005">
    <property type="protein sequence ID" value="MBB6560474.1"/>
    <property type="molecule type" value="Genomic_DNA"/>
</dbReference>
<reference evidence="2 3" key="1">
    <citation type="submission" date="2020-08" db="EMBL/GenBank/DDBJ databases">
        <title>Functional genomics of gut bacteria from endangered species of beetles.</title>
        <authorList>
            <person name="Carlos-Shanley C."/>
        </authorList>
    </citation>
    <scope>NUCLEOTIDE SEQUENCE [LARGE SCALE GENOMIC DNA]</scope>
    <source>
        <strain evidence="2 3">S00198</strain>
    </source>
</reference>
<keyword evidence="1" id="KW-0472">Membrane</keyword>
<dbReference type="AlphaFoldDB" id="A0A7X0UA33"/>
<sequence>MSKNASTPFRTLWGWPIVLGLLTASGLATALISDTWGDWWSWLGLGVPVAVMAWFAWRPTHTATAGDDSSDADSTPS</sequence>
<evidence type="ECO:0000256" key="1">
    <source>
        <dbReference type="SAM" id="Phobius"/>
    </source>
</evidence>
<keyword evidence="1" id="KW-1133">Transmembrane helix</keyword>
<evidence type="ECO:0008006" key="4">
    <source>
        <dbReference type="Google" id="ProtNLM"/>
    </source>
</evidence>
<keyword evidence="3" id="KW-1185">Reference proteome</keyword>
<organism evidence="2 3">
    <name type="scientific">Acidovorax soli</name>
    <dbReference type="NCBI Taxonomy" id="592050"/>
    <lineage>
        <taxon>Bacteria</taxon>
        <taxon>Pseudomonadati</taxon>
        <taxon>Pseudomonadota</taxon>
        <taxon>Betaproteobacteria</taxon>
        <taxon>Burkholderiales</taxon>
        <taxon>Comamonadaceae</taxon>
        <taxon>Acidovorax</taxon>
    </lineage>
</organism>
<keyword evidence="1" id="KW-0812">Transmembrane</keyword>
<dbReference type="RefSeq" id="WP_184858513.1">
    <property type="nucleotide sequence ID" value="NZ_JACHLK010000005.1"/>
</dbReference>
<feature type="transmembrane region" description="Helical" evidence="1">
    <location>
        <begin position="39"/>
        <end position="57"/>
    </location>
</feature>
<proteinExistence type="predicted"/>